<evidence type="ECO:0000259" key="6">
    <source>
        <dbReference type="PROSITE" id="PS50850"/>
    </source>
</evidence>
<name>A0A6J5FMQ9_9BURK</name>
<dbReference type="CDD" id="cd17319">
    <property type="entry name" value="MFS_ExuT_GudP_like"/>
    <property type="match status" value="1"/>
</dbReference>
<dbReference type="PROSITE" id="PS50850">
    <property type="entry name" value="MFS"/>
    <property type="match status" value="1"/>
</dbReference>
<proteinExistence type="predicted"/>
<evidence type="ECO:0000313" key="7">
    <source>
        <dbReference type="EMBL" id="CAB3781707.1"/>
    </source>
</evidence>
<evidence type="ECO:0000313" key="8">
    <source>
        <dbReference type="Proteomes" id="UP000494119"/>
    </source>
</evidence>
<feature type="transmembrane region" description="Helical" evidence="5">
    <location>
        <begin position="405"/>
        <end position="426"/>
    </location>
</feature>
<dbReference type="Pfam" id="PF07690">
    <property type="entry name" value="MFS_1"/>
    <property type="match status" value="1"/>
</dbReference>
<organism evidence="7 8">
    <name type="scientific">Paraburkholderia caffeinitolerans</name>
    <dbReference type="NCBI Taxonomy" id="1723730"/>
    <lineage>
        <taxon>Bacteria</taxon>
        <taxon>Pseudomonadati</taxon>
        <taxon>Pseudomonadota</taxon>
        <taxon>Betaproteobacteria</taxon>
        <taxon>Burkholderiales</taxon>
        <taxon>Burkholderiaceae</taxon>
        <taxon>Paraburkholderia</taxon>
    </lineage>
</organism>
<comment type="subcellular location">
    <subcellularLocation>
        <location evidence="1">Membrane</location>
        <topology evidence="1">Multi-pass membrane protein</topology>
    </subcellularLocation>
</comment>
<evidence type="ECO:0000256" key="4">
    <source>
        <dbReference type="ARBA" id="ARBA00023136"/>
    </source>
</evidence>
<dbReference type="InterPro" id="IPR011701">
    <property type="entry name" value="MFS"/>
</dbReference>
<feature type="transmembrane region" description="Helical" evidence="5">
    <location>
        <begin position="375"/>
        <end position="399"/>
    </location>
</feature>
<keyword evidence="8" id="KW-1185">Reference proteome</keyword>
<evidence type="ECO:0000256" key="1">
    <source>
        <dbReference type="ARBA" id="ARBA00004141"/>
    </source>
</evidence>
<feature type="transmembrane region" description="Helical" evidence="5">
    <location>
        <begin position="342"/>
        <end position="368"/>
    </location>
</feature>
<dbReference type="InterPro" id="IPR050382">
    <property type="entry name" value="MFS_Na/Anion_cotransporter"/>
</dbReference>
<evidence type="ECO:0000256" key="3">
    <source>
        <dbReference type="ARBA" id="ARBA00022989"/>
    </source>
</evidence>
<dbReference type="PANTHER" id="PTHR11662:SF399">
    <property type="entry name" value="FI19708P1-RELATED"/>
    <property type="match status" value="1"/>
</dbReference>
<sequence length="442" mass="46893">MNSISNGAEDLSAPGRTRWLIGGLLGTGAFVNYVDRVNLSIAAQPLAHALNLDPSQLGIVFSSFLWTYALLQIPIGAFIDKVGVKWVMRIATVMWGVATFMTAAAGGLGLLIVARLILGVAETPMIPAAWKATGYWFPNSERGMCTSLLDGAAKLSNVIGIPAMAYVVNRWGWQAAFHLTGIVSVGYAVLFWALYRNPSEMRSRGLLRAAEHEFILEGGAQTERASENYRPTKISYLLTQRKTWGLALGYASYTYTYYVLLTWLPGFLAKQLGLNVLASGMYTTIPWIVAVIAEFVIGGWLVDQLIMRGKEATQVRRAVLVGSMVLSLAVVGAAFATSLQMALVFLSLGAAGLAITAPTASSIVALIAPQGSVAALGGIVNCIANLIGLSAPIVTGFVAQKTGSFSAAFFISGAVVVLGILSYIFLLGPIERIESAACSGIQ</sequence>
<accession>A0A6J5FMQ9</accession>
<reference evidence="7 8" key="1">
    <citation type="submission" date="2020-04" db="EMBL/GenBank/DDBJ databases">
        <authorList>
            <person name="De Canck E."/>
        </authorList>
    </citation>
    <scope>NUCLEOTIDE SEQUENCE [LARGE SCALE GENOMIC DNA]</scope>
    <source>
        <strain evidence="7 8">LMG 28688</strain>
    </source>
</reference>
<dbReference type="InterPro" id="IPR020846">
    <property type="entry name" value="MFS_dom"/>
</dbReference>
<feature type="transmembrane region" description="Helical" evidence="5">
    <location>
        <begin position="91"/>
        <end position="118"/>
    </location>
</feature>
<dbReference type="PANTHER" id="PTHR11662">
    <property type="entry name" value="SOLUTE CARRIER FAMILY 17"/>
    <property type="match status" value="1"/>
</dbReference>
<evidence type="ECO:0000256" key="5">
    <source>
        <dbReference type="SAM" id="Phobius"/>
    </source>
</evidence>
<dbReference type="InterPro" id="IPR036259">
    <property type="entry name" value="MFS_trans_sf"/>
</dbReference>
<feature type="transmembrane region" description="Helical" evidence="5">
    <location>
        <begin position="318"/>
        <end position="336"/>
    </location>
</feature>
<dbReference type="GO" id="GO:0016020">
    <property type="term" value="C:membrane"/>
    <property type="evidence" value="ECO:0007669"/>
    <property type="project" value="UniProtKB-SubCell"/>
</dbReference>
<dbReference type="AlphaFoldDB" id="A0A6J5FMQ9"/>
<evidence type="ECO:0000256" key="2">
    <source>
        <dbReference type="ARBA" id="ARBA00022692"/>
    </source>
</evidence>
<feature type="transmembrane region" description="Helical" evidence="5">
    <location>
        <begin position="243"/>
        <end position="264"/>
    </location>
</feature>
<keyword evidence="2 5" id="KW-0812">Transmembrane</keyword>
<keyword evidence="4 5" id="KW-0472">Membrane</keyword>
<feature type="transmembrane region" description="Helical" evidence="5">
    <location>
        <begin position="284"/>
        <end position="306"/>
    </location>
</feature>
<dbReference type="EMBL" id="CADIKL010000005">
    <property type="protein sequence ID" value="CAB3781707.1"/>
    <property type="molecule type" value="Genomic_DNA"/>
</dbReference>
<feature type="transmembrane region" description="Helical" evidence="5">
    <location>
        <begin position="59"/>
        <end position="79"/>
    </location>
</feature>
<feature type="transmembrane region" description="Helical" evidence="5">
    <location>
        <begin position="175"/>
        <end position="195"/>
    </location>
</feature>
<dbReference type="RefSeq" id="WP_115783752.1">
    <property type="nucleotide sequence ID" value="NZ_CADIKL010000005.1"/>
</dbReference>
<protein>
    <submittedName>
        <fullName evidence="7">D-galactonate transporter</fullName>
    </submittedName>
</protein>
<keyword evidence="3 5" id="KW-1133">Transmembrane helix</keyword>
<gene>
    <name evidence="7" type="primary">dgoT_1</name>
    <name evidence="7" type="ORF">LMG28688_01282</name>
</gene>
<dbReference type="GO" id="GO:0022857">
    <property type="term" value="F:transmembrane transporter activity"/>
    <property type="evidence" value="ECO:0007669"/>
    <property type="project" value="InterPro"/>
</dbReference>
<dbReference type="Proteomes" id="UP000494119">
    <property type="component" value="Unassembled WGS sequence"/>
</dbReference>
<dbReference type="Gene3D" id="1.20.1250.20">
    <property type="entry name" value="MFS general substrate transporter like domains"/>
    <property type="match status" value="2"/>
</dbReference>
<dbReference type="SUPFAM" id="SSF103473">
    <property type="entry name" value="MFS general substrate transporter"/>
    <property type="match status" value="1"/>
</dbReference>
<feature type="domain" description="Major facilitator superfamily (MFS) profile" evidence="6">
    <location>
        <begin position="21"/>
        <end position="431"/>
    </location>
</feature>